<dbReference type="AlphaFoldDB" id="A0A1I8A7M1"/>
<dbReference type="WBParaSite" id="L893_g33677.t1">
    <property type="protein sequence ID" value="L893_g33677.t1"/>
    <property type="gene ID" value="L893_g33677"/>
</dbReference>
<evidence type="ECO:0000313" key="2">
    <source>
        <dbReference type="WBParaSite" id="L893_g33677.t1"/>
    </source>
</evidence>
<reference evidence="2" key="1">
    <citation type="submission" date="2016-11" db="UniProtKB">
        <authorList>
            <consortium name="WormBaseParasite"/>
        </authorList>
    </citation>
    <scope>IDENTIFICATION</scope>
</reference>
<organism evidence="1 2">
    <name type="scientific">Steinernema glaseri</name>
    <dbReference type="NCBI Taxonomy" id="37863"/>
    <lineage>
        <taxon>Eukaryota</taxon>
        <taxon>Metazoa</taxon>
        <taxon>Ecdysozoa</taxon>
        <taxon>Nematoda</taxon>
        <taxon>Chromadorea</taxon>
        <taxon>Rhabditida</taxon>
        <taxon>Tylenchina</taxon>
        <taxon>Panagrolaimomorpha</taxon>
        <taxon>Strongyloidoidea</taxon>
        <taxon>Steinernematidae</taxon>
        <taxon>Steinernema</taxon>
    </lineage>
</organism>
<protein>
    <submittedName>
        <fullName evidence="2">Uncharacterized protein</fullName>
    </submittedName>
</protein>
<accession>A0A1I8A7M1</accession>
<evidence type="ECO:0000313" key="1">
    <source>
        <dbReference type="Proteomes" id="UP000095287"/>
    </source>
</evidence>
<dbReference type="Proteomes" id="UP000095287">
    <property type="component" value="Unplaced"/>
</dbReference>
<keyword evidence="1" id="KW-1185">Reference proteome</keyword>
<sequence length="97" mass="11084">MRGKIVRARRRGAFCSYLGWESHQRNPSDHNKNSTLVQFVQVDFIQTLSASTRRHLDIKQNPNGLWIPSSGGYFYSRRFALGTHGHDRAAIGRRSLA</sequence>
<name>A0A1I8A7M1_9BILA</name>
<proteinExistence type="predicted"/>